<organism evidence="2 3">
    <name type="scientific">Pleuronectes platessa</name>
    <name type="common">European plaice</name>
    <dbReference type="NCBI Taxonomy" id="8262"/>
    <lineage>
        <taxon>Eukaryota</taxon>
        <taxon>Metazoa</taxon>
        <taxon>Chordata</taxon>
        <taxon>Craniata</taxon>
        <taxon>Vertebrata</taxon>
        <taxon>Euteleostomi</taxon>
        <taxon>Actinopterygii</taxon>
        <taxon>Neopterygii</taxon>
        <taxon>Teleostei</taxon>
        <taxon>Neoteleostei</taxon>
        <taxon>Acanthomorphata</taxon>
        <taxon>Carangaria</taxon>
        <taxon>Pleuronectiformes</taxon>
        <taxon>Pleuronectoidei</taxon>
        <taxon>Pleuronectidae</taxon>
        <taxon>Pleuronectes</taxon>
    </lineage>
</organism>
<keyword evidence="3" id="KW-1185">Reference proteome</keyword>
<comment type="caution">
    <text evidence="2">The sequence shown here is derived from an EMBL/GenBank/DDBJ whole genome shotgun (WGS) entry which is preliminary data.</text>
</comment>
<dbReference type="EMBL" id="CADEAL010000576">
    <property type="protein sequence ID" value="CAB1422338.1"/>
    <property type="molecule type" value="Genomic_DNA"/>
</dbReference>
<sequence>MHYHHESARPWCQILQLILKGKCPQCPPALASTPDLNILVLLTKTQSNANLSGGLRQQLLTGSRPLLLCIAALLLWKLHFLERSRSDPEALHLPEVSITVGLKAADPKDSCCRGWKASAAGGPSCDVTEALNATGENLLGFYLTAEMEDESSTEGGRRKVSLLFPLLRRAFLPPAFFSFKAWEAAGAASGVTGSPAGSCRPHMQQTSKDNSAAGRGRRLARPLVSAHIPDSVSQKAHVYVYLEAGGRYSEGRKLKRPKDGRLRLGLVSEAD</sequence>
<evidence type="ECO:0000313" key="3">
    <source>
        <dbReference type="Proteomes" id="UP001153269"/>
    </source>
</evidence>
<dbReference type="Proteomes" id="UP001153269">
    <property type="component" value="Unassembled WGS sequence"/>
</dbReference>
<dbReference type="AlphaFoldDB" id="A0A9N7U2W9"/>
<proteinExistence type="predicted"/>
<protein>
    <submittedName>
        <fullName evidence="2">Uncharacterized protein</fullName>
    </submittedName>
</protein>
<feature type="region of interest" description="Disordered" evidence="1">
    <location>
        <begin position="193"/>
        <end position="216"/>
    </location>
</feature>
<name>A0A9N7U2W9_PLEPL</name>
<evidence type="ECO:0000313" key="2">
    <source>
        <dbReference type="EMBL" id="CAB1422338.1"/>
    </source>
</evidence>
<reference evidence="2" key="1">
    <citation type="submission" date="2020-03" db="EMBL/GenBank/DDBJ databases">
        <authorList>
            <person name="Weist P."/>
        </authorList>
    </citation>
    <scope>NUCLEOTIDE SEQUENCE</scope>
</reference>
<evidence type="ECO:0000256" key="1">
    <source>
        <dbReference type="SAM" id="MobiDB-lite"/>
    </source>
</evidence>
<gene>
    <name evidence="2" type="ORF">PLEPLA_LOCUS10253</name>
</gene>
<accession>A0A9N7U2W9</accession>